<accession>A0A8H3UN86</accession>
<name>A0A8H3UN86_VENIN</name>
<comment type="caution">
    <text evidence="2">The sequence shown here is derived from an EMBL/GenBank/DDBJ whole genome shotgun (WGS) entry which is preliminary data.</text>
</comment>
<evidence type="ECO:0000256" key="1">
    <source>
        <dbReference type="SAM" id="MobiDB-lite"/>
    </source>
</evidence>
<dbReference type="Proteomes" id="UP000447873">
    <property type="component" value="Unassembled WGS sequence"/>
</dbReference>
<evidence type="ECO:0000313" key="5">
    <source>
        <dbReference type="Proteomes" id="UP000447873"/>
    </source>
</evidence>
<evidence type="ECO:0000313" key="6">
    <source>
        <dbReference type="Proteomes" id="UP000490939"/>
    </source>
</evidence>
<evidence type="ECO:0000313" key="4">
    <source>
        <dbReference type="EMBL" id="KAE9979802.1"/>
    </source>
</evidence>
<sequence length="163" mass="18343">MGTTSSRPAPPSINANDIKPIPPRKPAKSAGNNFFSLPLEIRQNILLRTYNPHKSRLAKAAIAKSLHPGEPHSPHCDIWAKVGGHKVKARIARHARQDLADVKAQVDKLGRVHDLVGQDMSFVEETWRQKLCQLQDGMENELVEATTGCVHWNNEWHRLRRST</sequence>
<dbReference type="OrthoDB" id="10386067at2759"/>
<proteinExistence type="predicted"/>
<evidence type="ECO:0000313" key="2">
    <source>
        <dbReference type="EMBL" id="KAE9972628.1"/>
    </source>
</evidence>
<dbReference type="Proteomes" id="UP000490939">
    <property type="component" value="Unassembled WGS sequence"/>
</dbReference>
<feature type="region of interest" description="Disordered" evidence="1">
    <location>
        <begin position="1"/>
        <end position="29"/>
    </location>
</feature>
<dbReference type="EMBL" id="WNWS01000264">
    <property type="protein sequence ID" value="KAE9972628.1"/>
    <property type="molecule type" value="Genomic_DNA"/>
</dbReference>
<dbReference type="EMBL" id="WNWR01000404">
    <property type="protein sequence ID" value="KAE9979802.1"/>
    <property type="molecule type" value="Genomic_DNA"/>
</dbReference>
<reference evidence="2 5" key="1">
    <citation type="submission" date="2018-12" db="EMBL/GenBank/DDBJ databases">
        <title>Venturia inaequalis Genome Resource.</title>
        <authorList>
            <person name="Lichtner F.J."/>
        </authorList>
    </citation>
    <scope>NUCLEOTIDE SEQUENCE [LARGE SCALE GENOMIC DNA]</scope>
    <source>
        <strain evidence="2 5">120213</strain>
        <strain evidence="3">Bline_iso_100314</strain>
        <strain evidence="4 6">DMI_063113</strain>
    </source>
</reference>
<dbReference type="AlphaFoldDB" id="A0A8H3UN86"/>
<organism evidence="2 5">
    <name type="scientific">Venturia inaequalis</name>
    <name type="common">Apple scab fungus</name>
    <dbReference type="NCBI Taxonomy" id="5025"/>
    <lineage>
        <taxon>Eukaryota</taxon>
        <taxon>Fungi</taxon>
        <taxon>Dikarya</taxon>
        <taxon>Ascomycota</taxon>
        <taxon>Pezizomycotina</taxon>
        <taxon>Dothideomycetes</taxon>
        <taxon>Pleosporomycetidae</taxon>
        <taxon>Venturiales</taxon>
        <taxon>Venturiaceae</taxon>
        <taxon>Venturia</taxon>
    </lineage>
</organism>
<dbReference type="EMBL" id="WNWQ01000148">
    <property type="protein sequence ID" value="KAE9976696.1"/>
    <property type="molecule type" value="Genomic_DNA"/>
</dbReference>
<dbReference type="Proteomes" id="UP000433883">
    <property type="component" value="Unassembled WGS sequence"/>
</dbReference>
<evidence type="ECO:0000313" key="3">
    <source>
        <dbReference type="EMBL" id="KAE9976696.1"/>
    </source>
</evidence>
<gene>
    <name evidence="3" type="ORF">BLS_001903</name>
    <name evidence="4" type="ORF">EG327_006895</name>
    <name evidence="2" type="ORF">EG328_004886</name>
</gene>
<keyword evidence="6" id="KW-1185">Reference proteome</keyword>
<protein>
    <submittedName>
        <fullName evidence="2">Uncharacterized protein</fullName>
    </submittedName>
</protein>